<dbReference type="Gene3D" id="2.60.40.1120">
    <property type="entry name" value="Carboxypeptidase-like, regulatory domain"/>
    <property type="match status" value="1"/>
</dbReference>
<dbReference type="EMBL" id="CP010951">
    <property type="protein sequence ID" value="AMO22422.1"/>
    <property type="molecule type" value="Genomic_DNA"/>
</dbReference>
<name>A0A127JWL3_9BURK</name>
<protein>
    <recommendedName>
        <fullName evidence="1">DUF4382 domain-containing protein</fullName>
    </recommendedName>
</protein>
<sequence length="400" mass="39705">MKSSTLNLAGIGIWCTAVVAGVVACGGGGGDPGGQGTLRVALTDAPACGFDHVYVTVDKVRVHQSASAGDGEAGWTDLAVTPPRRVDLLALTNGILEELGSVPLAAGHYSQVRLVLADNVTGAATPANAVQPTGGSLVALNTPSGQQSGLKLQAHFEVGSGQLADLVLDFDACKSIVRAGGSGQYNLKPVMSVVPRAASSIQGVVTTTLSLSSTTVAAQQAGATLRSTTPDASGNFSLPFLAPGTYTLVITSEGRATGVVTSVPAGTGTTAVSTAATAITLPTSSMAEVTGTVSASTLSGGSTVTAPVTDATVRAMQAVAGETVEVRSQPADAVLGSYNLRLPTAAPVRAAYAASAPLAFTADSAAAGKYTMQSQAPNRAVLSKPADISSGTGTQVNFGY</sequence>
<feature type="domain" description="DUF4382" evidence="1">
    <location>
        <begin position="35"/>
        <end position="189"/>
    </location>
</feature>
<proteinExistence type="predicted"/>
<dbReference type="Proteomes" id="UP000070433">
    <property type="component" value="Chromosome"/>
</dbReference>
<evidence type="ECO:0000313" key="3">
    <source>
        <dbReference type="Proteomes" id="UP000070433"/>
    </source>
</evidence>
<dbReference type="OrthoDB" id="2111471at2"/>
<reference evidence="2 3" key="1">
    <citation type="journal article" date="2014" name="Int. J. Syst. Evol. Microbiol.">
        <title>Ramlibacter solisilvae sp. nov., isolated from forest soil, and emended description of the genus Ramlibacter.</title>
        <authorList>
            <person name="Lee H.J."/>
            <person name="Lee S.H."/>
            <person name="Lee S.S."/>
            <person name="Lee J.S."/>
            <person name="Kim Y."/>
            <person name="Kim S.C."/>
            <person name="Jeon C.O."/>
        </authorList>
    </citation>
    <scope>NUCLEOTIDE SEQUENCE [LARGE SCALE GENOMIC DNA]</scope>
    <source>
        <strain evidence="2 3">5-10</strain>
    </source>
</reference>
<dbReference type="SUPFAM" id="SSF49452">
    <property type="entry name" value="Starch-binding domain-like"/>
    <property type="match status" value="1"/>
</dbReference>
<keyword evidence="3" id="KW-1185">Reference proteome</keyword>
<accession>A0A127JWL3</accession>
<dbReference type="RefSeq" id="WP_061496887.1">
    <property type="nucleotide sequence ID" value="NZ_CP010951.1"/>
</dbReference>
<dbReference type="AlphaFoldDB" id="A0A127JWL3"/>
<dbReference type="Pfam" id="PF14321">
    <property type="entry name" value="DUF4382"/>
    <property type="match status" value="1"/>
</dbReference>
<evidence type="ECO:0000313" key="2">
    <source>
        <dbReference type="EMBL" id="AMO22422.1"/>
    </source>
</evidence>
<dbReference type="PATRIC" id="fig|94132.3.peg.1066"/>
<organism evidence="2 3">
    <name type="scientific">Ramlibacter tataouinensis</name>
    <dbReference type="NCBI Taxonomy" id="94132"/>
    <lineage>
        <taxon>Bacteria</taxon>
        <taxon>Pseudomonadati</taxon>
        <taxon>Pseudomonadota</taxon>
        <taxon>Betaproteobacteria</taxon>
        <taxon>Burkholderiales</taxon>
        <taxon>Comamonadaceae</taxon>
        <taxon>Ramlibacter</taxon>
    </lineage>
</organism>
<dbReference type="InterPro" id="IPR025491">
    <property type="entry name" value="DUF4382"/>
</dbReference>
<dbReference type="InterPro" id="IPR013784">
    <property type="entry name" value="Carb-bd-like_fold"/>
</dbReference>
<dbReference type="PROSITE" id="PS51257">
    <property type="entry name" value="PROKAR_LIPOPROTEIN"/>
    <property type="match status" value="1"/>
</dbReference>
<evidence type="ECO:0000259" key="1">
    <source>
        <dbReference type="Pfam" id="PF14321"/>
    </source>
</evidence>
<gene>
    <name evidence="2" type="ORF">UC35_05295</name>
</gene>
<dbReference type="GO" id="GO:0030246">
    <property type="term" value="F:carbohydrate binding"/>
    <property type="evidence" value="ECO:0007669"/>
    <property type="project" value="InterPro"/>
</dbReference>